<dbReference type="STRING" id="1120923.SAMN02746095_01216"/>
<accession>A0A0D6PD16</accession>
<comment type="caution">
    <text evidence="1">The sequence shown here is derived from an EMBL/GenBank/DDBJ whole genome shotgun (WGS) entry which is preliminary data.</text>
</comment>
<name>A0A0D6PD16_9PROT</name>
<proteinExistence type="predicted"/>
<dbReference type="InterPro" id="IPR009562">
    <property type="entry name" value="DUF1178"/>
</dbReference>
<dbReference type="EMBL" id="BANC01000007">
    <property type="protein sequence ID" value="GAN78754.1"/>
    <property type="molecule type" value="Genomic_DNA"/>
</dbReference>
<evidence type="ECO:0008006" key="3">
    <source>
        <dbReference type="Google" id="ProtNLM"/>
    </source>
</evidence>
<dbReference type="Pfam" id="PF06676">
    <property type="entry name" value="DUF1178"/>
    <property type="match status" value="1"/>
</dbReference>
<reference evidence="1 2" key="1">
    <citation type="submission" date="2012-11" db="EMBL/GenBank/DDBJ databases">
        <title>Whole genome sequence of Acidocella aminolytica 101 = DSM 11237.</title>
        <authorList>
            <person name="Azuma Y."/>
            <person name="Higashiura N."/>
            <person name="Hirakawa H."/>
            <person name="Matsushita K."/>
        </authorList>
    </citation>
    <scope>NUCLEOTIDE SEQUENCE [LARGE SCALE GENOMIC DNA]</scope>
    <source>
        <strain evidence="2">101 / DSM 11237</strain>
    </source>
</reference>
<protein>
    <recommendedName>
        <fullName evidence="3">DUF1178 family protein</fullName>
    </recommendedName>
</protein>
<dbReference type="Proteomes" id="UP000032668">
    <property type="component" value="Unassembled WGS sequence"/>
</dbReference>
<gene>
    <name evidence="1" type="ORF">Aam_007_041</name>
</gene>
<dbReference type="RefSeq" id="WP_048877241.1">
    <property type="nucleotide sequence ID" value="NZ_BANC01000007.1"/>
</dbReference>
<dbReference type="AlphaFoldDB" id="A0A0D6PD16"/>
<sequence>MIHYQLRCEAGHEFDGWFKNSEGFEVQVASGLVACPSCGSMDVSRALMAPAIPRKGRELVVATEPSQAAPAVPQAAGGAIPDSVRAALQKLREEVEKNCDYVGPDFAEEARRIHHGEAPPRGIYGESSDEDAEALADDGIAFARIPWVPRNDS</sequence>
<dbReference type="PIRSF" id="PIRSF032131">
    <property type="entry name" value="UCP032131"/>
    <property type="match status" value="1"/>
</dbReference>
<keyword evidence="2" id="KW-1185">Reference proteome</keyword>
<evidence type="ECO:0000313" key="2">
    <source>
        <dbReference type="Proteomes" id="UP000032668"/>
    </source>
</evidence>
<dbReference type="OrthoDB" id="9799894at2"/>
<evidence type="ECO:0000313" key="1">
    <source>
        <dbReference type="EMBL" id="GAN78754.1"/>
    </source>
</evidence>
<organism evidence="1 2">
    <name type="scientific">Acidocella aminolytica 101 = DSM 11237</name>
    <dbReference type="NCBI Taxonomy" id="1120923"/>
    <lineage>
        <taxon>Bacteria</taxon>
        <taxon>Pseudomonadati</taxon>
        <taxon>Pseudomonadota</taxon>
        <taxon>Alphaproteobacteria</taxon>
        <taxon>Acetobacterales</taxon>
        <taxon>Acidocellaceae</taxon>
        <taxon>Acidocella</taxon>
    </lineage>
</organism>